<evidence type="ECO:0000256" key="1">
    <source>
        <dbReference type="SAM" id="SignalP"/>
    </source>
</evidence>
<dbReference type="AlphaFoldDB" id="A0A9W9VKH0"/>
<sequence length="115" mass="13525">MLLLFSLFSLFSHFSFSLLSHLSILKDNFLRFDHWSYPFGKITQPEDISGPCRFSRWGFVNQLGETWPTLRMYFEAPGFYARAGEIRHVKRLAVTPLETMKRKLLKPEPVHFKAT</sequence>
<comment type="caution">
    <text evidence="2">The sequence shown here is derived from an EMBL/GenBank/DDBJ whole genome shotgun (WGS) entry which is preliminary data.</text>
</comment>
<reference evidence="2" key="1">
    <citation type="submission" date="2022-12" db="EMBL/GenBank/DDBJ databases">
        <authorList>
            <person name="Petersen C."/>
        </authorList>
    </citation>
    <scope>NUCLEOTIDE SEQUENCE</scope>
    <source>
        <strain evidence="2">IBT 3081</strain>
    </source>
</reference>
<accession>A0A9W9VKH0</accession>
<protein>
    <submittedName>
        <fullName evidence="2">Uncharacterized protein</fullName>
    </submittedName>
</protein>
<reference evidence="2" key="2">
    <citation type="journal article" date="2023" name="IMA Fungus">
        <title>Comparative genomic study of the Penicillium genus elucidates a diverse pangenome and 15 lateral gene transfer events.</title>
        <authorList>
            <person name="Petersen C."/>
            <person name="Sorensen T."/>
            <person name="Nielsen M.R."/>
            <person name="Sondergaard T.E."/>
            <person name="Sorensen J.L."/>
            <person name="Fitzpatrick D.A."/>
            <person name="Frisvad J.C."/>
            <person name="Nielsen K.L."/>
        </authorList>
    </citation>
    <scope>NUCLEOTIDE SEQUENCE</scope>
    <source>
        <strain evidence="2">IBT 3081</strain>
    </source>
</reference>
<dbReference type="RefSeq" id="XP_056582482.1">
    <property type="nucleotide sequence ID" value="XM_056718347.1"/>
</dbReference>
<keyword evidence="3" id="KW-1185">Reference proteome</keyword>
<dbReference type="Proteomes" id="UP001147752">
    <property type="component" value="Unassembled WGS sequence"/>
</dbReference>
<organism evidence="2 3">
    <name type="scientific">Penicillium concentricum</name>
    <dbReference type="NCBI Taxonomy" id="293559"/>
    <lineage>
        <taxon>Eukaryota</taxon>
        <taxon>Fungi</taxon>
        <taxon>Dikarya</taxon>
        <taxon>Ascomycota</taxon>
        <taxon>Pezizomycotina</taxon>
        <taxon>Eurotiomycetes</taxon>
        <taxon>Eurotiomycetidae</taxon>
        <taxon>Eurotiales</taxon>
        <taxon>Aspergillaceae</taxon>
        <taxon>Penicillium</taxon>
    </lineage>
</organism>
<gene>
    <name evidence="2" type="ORF">N7517_000617</name>
</gene>
<proteinExistence type="predicted"/>
<dbReference type="GeneID" id="81457530"/>
<name>A0A9W9VKH0_9EURO</name>
<feature type="signal peptide" evidence="1">
    <location>
        <begin position="1"/>
        <end position="17"/>
    </location>
</feature>
<evidence type="ECO:0000313" key="2">
    <source>
        <dbReference type="EMBL" id="KAJ5382706.1"/>
    </source>
</evidence>
<dbReference type="EMBL" id="JAPZBT010000001">
    <property type="protein sequence ID" value="KAJ5382706.1"/>
    <property type="molecule type" value="Genomic_DNA"/>
</dbReference>
<keyword evidence="1" id="KW-0732">Signal</keyword>
<evidence type="ECO:0000313" key="3">
    <source>
        <dbReference type="Proteomes" id="UP001147752"/>
    </source>
</evidence>
<feature type="chain" id="PRO_5040848101" evidence="1">
    <location>
        <begin position="18"/>
        <end position="115"/>
    </location>
</feature>